<dbReference type="Proteomes" id="UP001060215">
    <property type="component" value="Chromosome 11"/>
</dbReference>
<organism evidence="1 2">
    <name type="scientific">Camellia lanceoleosa</name>
    <dbReference type="NCBI Taxonomy" id="1840588"/>
    <lineage>
        <taxon>Eukaryota</taxon>
        <taxon>Viridiplantae</taxon>
        <taxon>Streptophyta</taxon>
        <taxon>Embryophyta</taxon>
        <taxon>Tracheophyta</taxon>
        <taxon>Spermatophyta</taxon>
        <taxon>Magnoliopsida</taxon>
        <taxon>eudicotyledons</taxon>
        <taxon>Gunneridae</taxon>
        <taxon>Pentapetalae</taxon>
        <taxon>asterids</taxon>
        <taxon>Ericales</taxon>
        <taxon>Theaceae</taxon>
        <taxon>Camellia</taxon>
    </lineage>
</organism>
<evidence type="ECO:0000313" key="1">
    <source>
        <dbReference type="EMBL" id="KAI7983496.1"/>
    </source>
</evidence>
<keyword evidence="2" id="KW-1185">Reference proteome</keyword>
<protein>
    <submittedName>
        <fullName evidence="1">Fatty acyl-CoA reductase 2</fullName>
    </submittedName>
</protein>
<dbReference type="EMBL" id="CM045768">
    <property type="protein sequence ID" value="KAI7983496.1"/>
    <property type="molecule type" value="Genomic_DNA"/>
</dbReference>
<comment type="caution">
    <text evidence="1">The sequence shown here is derived from an EMBL/GenBank/DDBJ whole genome shotgun (WGS) entry which is preliminary data.</text>
</comment>
<proteinExistence type="predicted"/>
<accession>A0ACC0F7W4</accession>
<name>A0ACC0F7W4_9ERIC</name>
<gene>
    <name evidence="1" type="ORF">LOK49_LG15G01459</name>
</gene>
<reference evidence="1 2" key="1">
    <citation type="journal article" date="2022" name="Plant J.">
        <title>Chromosome-level genome of Camellia lanceoleosa provides a valuable resource for understanding genome evolution and self-incompatibility.</title>
        <authorList>
            <person name="Gong W."/>
            <person name="Xiao S."/>
            <person name="Wang L."/>
            <person name="Liao Z."/>
            <person name="Chang Y."/>
            <person name="Mo W."/>
            <person name="Hu G."/>
            <person name="Li W."/>
            <person name="Zhao G."/>
            <person name="Zhu H."/>
            <person name="Hu X."/>
            <person name="Ji K."/>
            <person name="Xiang X."/>
            <person name="Song Q."/>
            <person name="Yuan D."/>
            <person name="Jin S."/>
            <person name="Zhang L."/>
        </authorList>
    </citation>
    <scope>NUCLEOTIDE SEQUENCE [LARGE SCALE GENOMIC DNA]</scope>
    <source>
        <strain evidence="1">SQ_2022a</strain>
    </source>
</reference>
<evidence type="ECO:0000313" key="2">
    <source>
        <dbReference type="Proteomes" id="UP001060215"/>
    </source>
</evidence>
<sequence>MGALPLNFFSIRPENFIKWRDEHSQCLIMIRKKSALYCHADHVAPLDYGGRPVLSPNGMNRAESAAKELELCSGIGIVKFFREKFLVTGATGFLAKVLVKKIPRTVPDVDRIYLIIKAENKEAATERLKDELFKRLQQTYGESYQDFMLSKLVPVVGNVCKDNPALEEDVADAIKNEVDVIINFAANTNFDERLLPFFSLIIHMMLLHINTKGPSNLMSFAKKCKKIKLFLHVSTAYVNGERQGRIMEKPMCIRDSIAEESSTSAVDVENEMKLVLNSKKCLEDKAVTPKMKELGMERTHVFTKAMEEMLIDGTRGDIPLVIIRPSVIGSTDKEPFPGWIEGNRMADPLIRLHSKGQLSGFPGDPNGVLDAVPADFVVNAILAATAKHET</sequence>